<protein>
    <recommendedName>
        <fullName evidence="2">EF-hand domain-containing protein</fullName>
    </recommendedName>
</protein>
<dbReference type="Gene3D" id="1.10.238.10">
    <property type="entry name" value="EF-hand"/>
    <property type="match status" value="1"/>
</dbReference>
<sequence length="128" mass="14118">MRKEIILGLALALGSTAAVASSFDTLDSNGDGSVSKDEFYGSIGDWGTYSDWDTTGDGLIDEDEFDTAVADWDSDWTYDYDTWDVNGDGYLDSGEFYDGIYTTWDANEDGHWQNGEWDDAGEAGVWDT</sequence>
<keyword evidence="4" id="KW-1185">Reference proteome</keyword>
<feature type="domain" description="EF-hand" evidence="2">
    <location>
        <begin position="14"/>
        <end position="49"/>
    </location>
</feature>
<dbReference type="InterPro" id="IPR002048">
    <property type="entry name" value="EF_hand_dom"/>
</dbReference>
<keyword evidence="1" id="KW-0732">Signal</keyword>
<evidence type="ECO:0000313" key="4">
    <source>
        <dbReference type="Proteomes" id="UP001589814"/>
    </source>
</evidence>
<dbReference type="EMBL" id="JBHLVX010000013">
    <property type="protein sequence ID" value="MFC0267244.1"/>
    <property type="molecule type" value="Genomic_DNA"/>
</dbReference>
<dbReference type="Proteomes" id="UP001589814">
    <property type="component" value="Unassembled WGS sequence"/>
</dbReference>
<dbReference type="RefSeq" id="WP_019950099.1">
    <property type="nucleotide sequence ID" value="NZ_JBHLVX010000013.1"/>
</dbReference>
<feature type="chain" id="PRO_5047341478" description="EF-hand domain-containing protein" evidence="1">
    <location>
        <begin position="21"/>
        <end position="128"/>
    </location>
</feature>
<proteinExistence type="predicted"/>
<feature type="signal peptide" evidence="1">
    <location>
        <begin position="1"/>
        <end position="20"/>
    </location>
</feature>
<dbReference type="InterPro" id="IPR018247">
    <property type="entry name" value="EF_Hand_1_Ca_BS"/>
</dbReference>
<accession>A0ABV6G0R0</accession>
<dbReference type="Pfam" id="PF13202">
    <property type="entry name" value="EF-hand_5"/>
    <property type="match status" value="1"/>
</dbReference>
<comment type="caution">
    <text evidence="3">The sequence shown here is derived from an EMBL/GenBank/DDBJ whole genome shotgun (WGS) entry which is preliminary data.</text>
</comment>
<dbReference type="SUPFAM" id="SSF47473">
    <property type="entry name" value="EF-hand"/>
    <property type="match status" value="1"/>
</dbReference>
<gene>
    <name evidence="3" type="ORF">ACFFHW_04370</name>
</gene>
<dbReference type="InterPro" id="IPR011992">
    <property type="entry name" value="EF-hand-dom_pair"/>
</dbReference>
<evidence type="ECO:0000256" key="1">
    <source>
        <dbReference type="SAM" id="SignalP"/>
    </source>
</evidence>
<name>A0ABV6G0R0_9GAMM</name>
<reference evidence="3 4" key="1">
    <citation type="submission" date="2024-09" db="EMBL/GenBank/DDBJ databases">
        <authorList>
            <person name="Sun Q."/>
            <person name="Mori K."/>
        </authorList>
    </citation>
    <scope>NUCLEOTIDE SEQUENCE [LARGE SCALE GENOMIC DNA]</scope>
    <source>
        <strain evidence="3 4">CCM 7415</strain>
    </source>
</reference>
<dbReference type="PROSITE" id="PS50222">
    <property type="entry name" value="EF_HAND_2"/>
    <property type="match status" value="1"/>
</dbReference>
<dbReference type="PROSITE" id="PS00018">
    <property type="entry name" value="EF_HAND_1"/>
    <property type="match status" value="2"/>
</dbReference>
<evidence type="ECO:0000313" key="3">
    <source>
        <dbReference type="EMBL" id="MFC0267244.1"/>
    </source>
</evidence>
<evidence type="ECO:0000259" key="2">
    <source>
        <dbReference type="PROSITE" id="PS50222"/>
    </source>
</evidence>
<organism evidence="3 4">
    <name type="scientific">Kushneria aurantia</name>
    <dbReference type="NCBI Taxonomy" id="504092"/>
    <lineage>
        <taxon>Bacteria</taxon>
        <taxon>Pseudomonadati</taxon>
        <taxon>Pseudomonadota</taxon>
        <taxon>Gammaproteobacteria</taxon>
        <taxon>Oceanospirillales</taxon>
        <taxon>Halomonadaceae</taxon>
        <taxon>Kushneria</taxon>
    </lineage>
</organism>